<dbReference type="OrthoDB" id="6354723at2759"/>
<evidence type="ECO:0000259" key="2">
    <source>
        <dbReference type="Pfam" id="PF12530"/>
    </source>
</evidence>
<dbReference type="InterPro" id="IPR021392">
    <property type="entry name" value="Focadhesin_C"/>
</dbReference>
<dbReference type="InterPro" id="IPR045163">
    <property type="entry name" value="Focadhesin/RST1"/>
</dbReference>
<dbReference type="InterPro" id="IPR022542">
    <property type="entry name" value="FOCAD/RST1_DUF3730"/>
</dbReference>
<dbReference type="AlphaFoldDB" id="A0A6A4W3V9"/>
<comment type="caution">
    <text evidence="3">The sequence shown here is derived from an EMBL/GenBank/DDBJ whole genome shotgun (WGS) entry which is preliminary data.</text>
</comment>
<gene>
    <name evidence="3" type="primary">Focad_1</name>
    <name evidence="3" type="ORF">FJT64_006025</name>
</gene>
<name>A0A6A4W3V9_AMPAM</name>
<accession>A0A6A4W3V9</accession>
<organism evidence="3 4">
    <name type="scientific">Amphibalanus amphitrite</name>
    <name type="common">Striped barnacle</name>
    <name type="synonym">Balanus amphitrite</name>
    <dbReference type="NCBI Taxonomy" id="1232801"/>
    <lineage>
        <taxon>Eukaryota</taxon>
        <taxon>Metazoa</taxon>
        <taxon>Ecdysozoa</taxon>
        <taxon>Arthropoda</taxon>
        <taxon>Crustacea</taxon>
        <taxon>Multicrustacea</taxon>
        <taxon>Cirripedia</taxon>
        <taxon>Thoracica</taxon>
        <taxon>Thoracicalcarea</taxon>
        <taxon>Balanomorpha</taxon>
        <taxon>Balanoidea</taxon>
        <taxon>Balanidae</taxon>
        <taxon>Amphibalaninae</taxon>
        <taxon>Amphibalanus</taxon>
    </lineage>
</organism>
<dbReference type="Pfam" id="PF11229">
    <property type="entry name" value="Focadhesin"/>
    <property type="match status" value="1"/>
</dbReference>
<dbReference type="EMBL" id="VIIS01001552">
    <property type="protein sequence ID" value="KAF0296531.1"/>
    <property type="molecule type" value="Genomic_DNA"/>
</dbReference>
<feature type="domain" description="Focadhesin C-terminal" evidence="1">
    <location>
        <begin position="775"/>
        <end position="1119"/>
    </location>
</feature>
<feature type="domain" description="DUF3730" evidence="2">
    <location>
        <begin position="471"/>
        <end position="691"/>
    </location>
</feature>
<dbReference type="EMBL" id="VIIS01001552">
    <property type="protein sequence ID" value="KAF0296530.1"/>
    <property type="molecule type" value="Genomic_DNA"/>
</dbReference>
<evidence type="ECO:0000259" key="1">
    <source>
        <dbReference type="Pfam" id="PF11229"/>
    </source>
</evidence>
<dbReference type="InterPro" id="IPR016024">
    <property type="entry name" value="ARM-type_fold"/>
</dbReference>
<dbReference type="GO" id="GO:0060147">
    <property type="term" value="P:regulation of post-transcriptional gene silencing"/>
    <property type="evidence" value="ECO:0007669"/>
    <property type="project" value="InterPro"/>
</dbReference>
<dbReference type="PANTHER" id="PTHR16212">
    <property type="entry name" value="FOCADHESIN FAMILY MEMBER"/>
    <property type="match status" value="1"/>
</dbReference>
<proteinExistence type="predicted"/>
<protein>
    <submittedName>
        <fullName evidence="3">Focadhesin</fullName>
    </submittedName>
</protein>
<dbReference type="Pfam" id="PF12530">
    <property type="entry name" value="DUF3730"/>
    <property type="match status" value="1"/>
</dbReference>
<dbReference type="Proteomes" id="UP000440578">
    <property type="component" value="Unassembled WGS sequence"/>
</dbReference>
<sequence>MEEITFCLESNDEWVQEEGILKLCEKLKKAGPGASEAAEVRELTALLTGSRPSTGRLAARGVALLVAEGTVPLADALRSALSSVAVGGSCGDALVWLVTELLQTALQAAAGGQKALPSLSSAQHPHVTLLRALPQHSHQLGAELERLLLADDSPQYCGAALEYVTPFLWACCGPQTPSHLRARLVSALCRQARLSRTPLPVHRALQLLSRLQVPPSQLCWELPPLCRRLVEFAEEINDRALLRSLTPLTVHCLQLQVSEGLCDVSPALAEVTRLLDLGVGGDVELVLLSDTIARSSALSIRDGKLIGAGECYVDPFTWLPVWYVCRLLEGGRYSPHVAALLVPPLLRAVSLLPGLTSLVEPLLALLAAGPSGAAGRLQGAAYWPAVADISPDLCRAALLADTLAANEERSWLNHLEATLSRSEPDAFSERAALAMIVCTSSSPSVREAALRAALAAMRQRPGLAVELFYCIIYRLKVETDPEMVLTLLRALPELAVSKAVVPPLVRLLTGLVTSDGGRGPLAADAVRLLAAVWRREERCLPYLLSVLKMEGPLAAQSSRLLLARLAAIADICTHSPTSGKDQLSALSRVLTELTTPESGAACSLALTGISALCQAEVLDVRTTWRILAPKLRQERRTPVLARYMDFLALVPQLHVPSEEYEAFTLEVSTVLWQQVTGKRPPAVVRAALRALSFYKPGSFTLRMLPAAAKVGLVVPAKLIATPADAARSPEELMPYVPGDCYTRLLTHLPPELLEEYGHTLTGLVGCEIKLIGRGVYFTAKEKARREGGEPTSLAYLEPASIVRALVAYLQTAAGDSEGGEAVLAAGPAPPAALAACLRPLAADLGHALPPLNLSFLLRLAERGGPVAALCVEALARHCCTHPSAADSLKILMAVPPSDSRPPEVTEALLKHLGMIGRGVPPAVLMPFVQHHLSTTLGTASSEACRVLAALRTALKDERLHEANRATIGHVMEAMADDINPEQTEVFTAFLEGISELPTSHLERLSSPSLWWSVEKAKLVVAAAVRSHMSCLGEGDSPMVWMNDIIDAAGSAGLGADVESEVCRALAGCCGHASAPDWLLELLFRLRAVQTGRVDCDTAKPGQVLGWLADVLACAVLLWSPLALTSSPTSLASSASARTRLFPAAARLLLRQPRWRPVLKQVHGWLQRLQDEPSVSDRLRLPLLLPLLQPAA</sequence>
<evidence type="ECO:0000313" key="4">
    <source>
        <dbReference type="Proteomes" id="UP000440578"/>
    </source>
</evidence>
<dbReference type="PANTHER" id="PTHR16212:SF4">
    <property type="entry name" value="FOCADHESIN"/>
    <property type="match status" value="1"/>
</dbReference>
<evidence type="ECO:0000313" key="3">
    <source>
        <dbReference type="EMBL" id="KAF0296531.1"/>
    </source>
</evidence>
<reference evidence="3 4" key="1">
    <citation type="submission" date="2019-07" db="EMBL/GenBank/DDBJ databases">
        <title>Draft genome assembly of a fouling barnacle, Amphibalanus amphitrite (Darwin, 1854): The first reference genome for Thecostraca.</title>
        <authorList>
            <person name="Kim W."/>
        </authorList>
    </citation>
    <scope>NUCLEOTIDE SEQUENCE [LARGE SCALE GENOMIC DNA]</scope>
    <source>
        <strain evidence="3">SNU_AA5</strain>
        <tissue evidence="3">Soma without cirri and trophi</tissue>
    </source>
</reference>
<dbReference type="SUPFAM" id="SSF48371">
    <property type="entry name" value="ARM repeat"/>
    <property type="match status" value="1"/>
</dbReference>
<keyword evidence="4" id="KW-1185">Reference proteome</keyword>